<dbReference type="PANTHER" id="PTHR37418:SF2">
    <property type="entry name" value="3-KETO-5-AMINOHEXANOATE CLEAVAGE ENZYME"/>
    <property type="match status" value="1"/>
</dbReference>
<protein>
    <submittedName>
        <fullName evidence="5">3-keto-5-aminohexanoate cleavage protein</fullName>
    </submittedName>
</protein>
<dbReference type="KEGG" id="fcz:IMF26_07425"/>
<accession>A0AAT9LBI4</accession>
<dbReference type="GO" id="GO:0043720">
    <property type="term" value="F:3-keto-5-aminohexanoate cleavage activity"/>
    <property type="evidence" value="ECO:0007669"/>
    <property type="project" value="InterPro"/>
</dbReference>
<evidence type="ECO:0000256" key="3">
    <source>
        <dbReference type="ARBA" id="ARBA00022723"/>
    </source>
</evidence>
<gene>
    <name evidence="5" type="ORF">IMF26_07425</name>
</gene>
<reference evidence="5" key="2">
    <citation type="journal article" date="2023" name="Biology">
        <title>Prokaryotic Life Associated with Coal-Fire Gas Vents Revealed by Metagenomics.</title>
        <authorList>
            <person name="Kadnikov V.V."/>
            <person name="Mardanov A.V."/>
            <person name="Beletsky A.V."/>
            <person name="Karnachuk O.V."/>
            <person name="Ravin N.V."/>
        </authorList>
    </citation>
    <scope>NUCLEOTIDE SEQUENCE</scope>
    <source>
        <strain evidence="5">Bu02</strain>
    </source>
</reference>
<name>A0AAT9LBI4_9FIRM</name>
<keyword evidence="4" id="KW-0862">Zinc</keyword>
<organism evidence="5">
    <name type="scientific">Candidatus Fermentithermobacillus carboniphilus</name>
    <dbReference type="NCBI Taxonomy" id="3085328"/>
    <lineage>
        <taxon>Bacteria</taxon>
        <taxon>Bacillati</taxon>
        <taxon>Bacillota</taxon>
        <taxon>Candidatus Fermentithermobacillia</taxon>
        <taxon>Candidatus Fermentithermobacillales</taxon>
        <taxon>Candidatus Fermentithermobacillaceae</taxon>
        <taxon>Candidatus Fermentithermobacillus</taxon>
    </lineage>
</organism>
<sequence>MDPLIITVAPVGAEVTRAQNPNVPITPEEIAEECYRAWNEGASLAHIHARDRDGNPTQDPEAYREIIERVRAKTDMIIQVSTGGAVGMTIEERVRPVFLKPEMATLTCGTVNFGDGIFTNSQRDMEYIAGVIKEQGVKPEMEIFDAGMIENAKKLALKKLISLPGHFDFVMGVPGGISGDPRNLMHLISLLPEGCTWTVAGIGRHELSLGAIAVILGGHVRVGFEDNIYYTRGVLAKSNAELVARVARLAKELGRPVANPSEARKILRLS</sequence>
<dbReference type="Gene3D" id="3.20.20.70">
    <property type="entry name" value="Aldolase class I"/>
    <property type="match status" value="1"/>
</dbReference>
<evidence type="ECO:0000256" key="2">
    <source>
        <dbReference type="ARBA" id="ARBA00022679"/>
    </source>
</evidence>
<evidence type="ECO:0000256" key="4">
    <source>
        <dbReference type="ARBA" id="ARBA00022833"/>
    </source>
</evidence>
<dbReference type="GO" id="GO:0046872">
    <property type="term" value="F:metal ion binding"/>
    <property type="evidence" value="ECO:0007669"/>
    <property type="project" value="UniProtKB-KW"/>
</dbReference>
<dbReference type="InterPro" id="IPR013785">
    <property type="entry name" value="Aldolase_TIM"/>
</dbReference>
<comment type="cofactor">
    <cofactor evidence="1">
        <name>Zn(2+)</name>
        <dbReference type="ChEBI" id="CHEBI:29105"/>
    </cofactor>
</comment>
<evidence type="ECO:0000256" key="1">
    <source>
        <dbReference type="ARBA" id="ARBA00001947"/>
    </source>
</evidence>
<proteinExistence type="predicted"/>
<keyword evidence="3" id="KW-0479">Metal-binding</keyword>
<keyword evidence="2" id="KW-0808">Transferase</keyword>
<evidence type="ECO:0000313" key="5">
    <source>
        <dbReference type="EMBL" id="QUL97903.1"/>
    </source>
</evidence>
<reference evidence="5" key="1">
    <citation type="submission" date="2020-10" db="EMBL/GenBank/DDBJ databases">
        <authorList>
            <person name="Kadnikov V."/>
            <person name="Beletsky A.V."/>
            <person name="Mardanov A.V."/>
            <person name="Karnachuk O.V."/>
            <person name="Ravin N.V."/>
        </authorList>
    </citation>
    <scope>NUCLEOTIDE SEQUENCE</scope>
    <source>
        <strain evidence="5">Bu02</strain>
    </source>
</reference>
<dbReference type="InterPro" id="IPR008567">
    <property type="entry name" value="BKACE"/>
</dbReference>
<dbReference type="EMBL" id="CP062796">
    <property type="protein sequence ID" value="QUL97903.1"/>
    <property type="molecule type" value="Genomic_DNA"/>
</dbReference>
<dbReference type="PANTHER" id="PTHR37418">
    <property type="entry name" value="3-KETO-5-AMINOHEXANOATE CLEAVAGE ENZYME-RELATED"/>
    <property type="match status" value="1"/>
</dbReference>
<dbReference type="Pfam" id="PF05853">
    <property type="entry name" value="BKACE"/>
    <property type="match status" value="1"/>
</dbReference>
<dbReference type="AlphaFoldDB" id="A0AAT9LBI4"/>